<reference evidence="4" key="2">
    <citation type="submission" date="2025-08" db="UniProtKB">
        <authorList>
            <consortium name="Ensembl"/>
        </authorList>
    </citation>
    <scope>IDENTIFICATION</scope>
</reference>
<feature type="domain" description="Transmembrane protein 127 transmembrane region" evidence="3">
    <location>
        <begin position="66"/>
        <end position="173"/>
    </location>
</feature>
<evidence type="ECO:0000313" key="4">
    <source>
        <dbReference type="Ensembl" id="ENSLACP00000000173.2"/>
    </source>
</evidence>
<feature type="region of interest" description="Disordered" evidence="1">
    <location>
        <begin position="192"/>
        <end position="211"/>
    </location>
</feature>
<dbReference type="KEGG" id="lcm:102356000"/>
<name>H2ZS02_LATCH</name>
<dbReference type="PANTHER" id="PTHR28358:SF1">
    <property type="entry name" value="TRANSMEMBRANE PROTEIN 127"/>
    <property type="match status" value="1"/>
</dbReference>
<dbReference type="GO" id="GO:0008285">
    <property type="term" value="P:negative regulation of cell population proliferation"/>
    <property type="evidence" value="ECO:0007669"/>
    <property type="project" value="InterPro"/>
</dbReference>
<dbReference type="HOGENOM" id="CLU_1304516_0_0_1"/>
<proteinExistence type="predicted"/>
<dbReference type="Gene3D" id="1.20.140.150">
    <property type="match status" value="1"/>
</dbReference>
<dbReference type="EMBL" id="AFYH01250597">
    <property type="status" value="NOT_ANNOTATED_CDS"/>
    <property type="molecule type" value="Genomic_DNA"/>
</dbReference>
<keyword evidence="2" id="KW-1133">Transmembrane helix</keyword>
<feature type="transmembrane region" description="Helical" evidence="2">
    <location>
        <begin position="108"/>
        <end position="134"/>
    </location>
</feature>
<feature type="compositionally biased region" description="Acidic residues" evidence="1">
    <location>
        <begin position="200"/>
        <end position="211"/>
    </location>
</feature>
<gene>
    <name evidence="4" type="primary">LOC102356000</name>
</gene>
<keyword evidence="2" id="KW-0472">Membrane</keyword>
<accession>H2ZS02</accession>
<dbReference type="RefSeq" id="XP_006013031.1">
    <property type="nucleotide sequence ID" value="XM_006012969.3"/>
</dbReference>
<dbReference type="Ensembl" id="ENSLACT00000000175.2">
    <property type="protein sequence ID" value="ENSLACP00000000173.2"/>
    <property type="gene ID" value="ENSLACG00000000156.2"/>
</dbReference>
<feature type="transmembrane region" description="Helical" evidence="2">
    <location>
        <begin position="70"/>
        <end position="96"/>
    </location>
</feature>
<dbReference type="InterPro" id="IPR033331">
    <property type="entry name" value="TMEM127"/>
</dbReference>
<dbReference type="Bgee" id="ENSLACG00000000156">
    <property type="expression patterns" value="Expressed in post-anal tail muscle and 1 other cell type or tissue"/>
</dbReference>
<evidence type="ECO:0000313" key="5">
    <source>
        <dbReference type="Proteomes" id="UP000008672"/>
    </source>
</evidence>
<dbReference type="EMBL" id="AFYH01250593">
    <property type="status" value="NOT_ANNOTATED_CDS"/>
    <property type="molecule type" value="Genomic_DNA"/>
</dbReference>
<protein>
    <recommendedName>
        <fullName evidence="3">Transmembrane protein 127 transmembrane region domain-containing protein</fullName>
    </recommendedName>
</protein>
<dbReference type="STRING" id="7897.ENSLACP00000000173"/>
<evidence type="ECO:0000259" key="3">
    <source>
        <dbReference type="Pfam" id="PF20517"/>
    </source>
</evidence>
<keyword evidence="2" id="KW-0812">Transmembrane</keyword>
<dbReference type="eggNOG" id="ENOG502SD4C">
    <property type="taxonomic scope" value="Eukaryota"/>
</dbReference>
<dbReference type="InParanoid" id="H2ZS02"/>
<sequence length="211" mass="22822">MDRSLSAAVIQCFALVALCTAIAYPSWFQVSTSTNGTASSSEIFGVAYVIHLSGNLTQSDPDRILTKNGIILLLLMTVFCYVAVFLGFSAFLLDFLGTKPRRVMGMKIAAILHILTAVACLAVLAVCCWLFILVHRNLQSKHAQAHAEIDFGKSFYIAAIAFFLSVAASTLSICTTTPSYRPSLGAVERTGLTEESSPLLEEDSEDTDRLV</sequence>
<dbReference type="Pfam" id="PF20517">
    <property type="entry name" value="TMEM127"/>
    <property type="match status" value="1"/>
</dbReference>
<dbReference type="GeneID" id="102356000"/>
<keyword evidence="5" id="KW-1185">Reference proteome</keyword>
<reference evidence="4" key="3">
    <citation type="submission" date="2025-09" db="UniProtKB">
        <authorList>
            <consortium name="Ensembl"/>
        </authorList>
    </citation>
    <scope>IDENTIFICATION</scope>
</reference>
<reference evidence="5" key="1">
    <citation type="submission" date="2011-08" db="EMBL/GenBank/DDBJ databases">
        <title>The draft genome of Latimeria chalumnae.</title>
        <authorList>
            <person name="Di Palma F."/>
            <person name="Alfoldi J."/>
            <person name="Johnson J."/>
            <person name="Berlin A."/>
            <person name="Gnerre S."/>
            <person name="Jaffe D."/>
            <person name="MacCallum I."/>
            <person name="Young S."/>
            <person name="Walker B.J."/>
            <person name="Lander E."/>
            <person name="Lindblad-Toh K."/>
        </authorList>
    </citation>
    <scope>NUCLEOTIDE SEQUENCE [LARGE SCALE GENOMIC DNA]</scope>
    <source>
        <strain evidence="5">Wild caught</strain>
    </source>
</reference>
<dbReference type="OMA" id="CTAMADP"/>
<dbReference type="GO" id="GO:0016020">
    <property type="term" value="C:membrane"/>
    <property type="evidence" value="ECO:0007669"/>
    <property type="project" value="TreeGrafter"/>
</dbReference>
<dbReference type="PANTHER" id="PTHR28358">
    <property type="entry name" value="TRANSMEMBRANE PROTEIN 127"/>
    <property type="match status" value="1"/>
</dbReference>
<evidence type="ECO:0000256" key="1">
    <source>
        <dbReference type="SAM" id="MobiDB-lite"/>
    </source>
</evidence>
<dbReference type="EMBL" id="AFYH01250594">
    <property type="status" value="NOT_ANNOTATED_CDS"/>
    <property type="molecule type" value="Genomic_DNA"/>
</dbReference>
<dbReference type="EMBL" id="AFYH01250596">
    <property type="status" value="NOT_ANNOTATED_CDS"/>
    <property type="molecule type" value="Genomic_DNA"/>
</dbReference>
<dbReference type="OrthoDB" id="9939165at2759"/>
<dbReference type="EMBL" id="AFYH01250595">
    <property type="status" value="NOT_ANNOTATED_CDS"/>
    <property type="molecule type" value="Genomic_DNA"/>
</dbReference>
<evidence type="ECO:0000256" key="2">
    <source>
        <dbReference type="SAM" id="Phobius"/>
    </source>
</evidence>
<dbReference type="AlphaFoldDB" id="H2ZS02"/>
<dbReference type="GO" id="GO:0032007">
    <property type="term" value="P:negative regulation of TOR signaling"/>
    <property type="evidence" value="ECO:0007669"/>
    <property type="project" value="InterPro"/>
</dbReference>
<dbReference type="GeneTree" id="ENSGT00970000195658"/>
<feature type="transmembrane region" description="Helical" evidence="2">
    <location>
        <begin position="154"/>
        <end position="174"/>
    </location>
</feature>
<dbReference type="Proteomes" id="UP000008672">
    <property type="component" value="Unassembled WGS sequence"/>
</dbReference>
<dbReference type="InterPro" id="IPR046795">
    <property type="entry name" value="TMEM127_TM"/>
</dbReference>
<organism evidence="4 5">
    <name type="scientific">Latimeria chalumnae</name>
    <name type="common">Coelacanth</name>
    <dbReference type="NCBI Taxonomy" id="7897"/>
    <lineage>
        <taxon>Eukaryota</taxon>
        <taxon>Metazoa</taxon>
        <taxon>Chordata</taxon>
        <taxon>Craniata</taxon>
        <taxon>Vertebrata</taxon>
        <taxon>Euteleostomi</taxon>
        <taxon>Coelacanthiformes</taxon>
        <taxon>Coelacanthidae</taxon>
        <taxon>Latimeria</taxon>
    </lineage>
</organism>